<comment type="subcellular location">
    <subcellularLocation>
        <location evidence="1">Cell membrane</location>
        <topology evidence="1">Multi-pass membrane protein</topology>
    </subcellularLocation>
</comment>
<organism evidence="7 8">
    <name type="scientific">Anaerostipes hominis</name>
    <name type="common">ex Liu et al. 2021</name>
    <dbReference type="NCBI Taxonomy" id="2763018"/>
    <lineage>
        <taxon>Bacteria</taxon>
        <taxon>Bacillati</taxon>
        <taxon>Bacillota</taxon>
        <taxon>Clostridia</taxon>
        <taxon>Lachnospirales</taxon>
        <taxon>Lachnospiraceae</taxon>
        <taxon>Anaerostipes</taxon>
    </lineage>
</organism>
<gene>
    <name evidence="7" type="ORF">H8S22_02275</name>
</gene>
<feature type="transmembrane region" description="Helical" evidence="6">
    <location>
        <begin position="334"/>
        <end position="355"/>
    </location>
</feature>
<keyword evidence="3 6" id="KW-0812">Transmembrane</keyword>
<feature type="transmembrane region" description="Helical" evidence="6">
    <location>
        <begin position="86"/>
        <end position="107"/>
    </location>
</feature>
<evidence type="ECO:0000256" key="5">
    <source>
        <dbReference type="ARBA" id="ARBA00023136"/>
    </source>
</evidence>
<comment type="caution">
    <text evidence="7">The sequence shown here is derived from an EMBL/GenBank/DDBJ whole genome shotgun (WGS) entry which is preliminary data.</text>
</comment>
<feature type="transmembrane region" description="Helical" evidence="6">
    <location>
        <begin position="218"/>
        <end position="237"/>
    </location>
</feature>
<accession>A0ABR7FP99</accession>
<evidence type="ECO:0000256" key="3">
    <source>
        <dbReference type="ARBA" id="ARBA00022692"/>
    </source>
</evidence>
<protein>
    <submittedName>
        <fullName evidence="7">Oligosaccharide flippase family protein</fullName>
    </submittedName>
</protein>
<feature type="transmembrane region" description="Helical" evidence="6">
    <location>
        <begin position="52"/>
        <end position="74"/>
    </location>
</feature>
<reference evidence="7 8" key="1">
    <citation type="submission" date="2020-08" db="EMBL/GenBank/DDBJ databases">
        <title>Genome public.</title>
        <authorList>
            <person name="Liu C."/>
            <person name="Sun Q."/>
        </authorList>
    </citation>
    <scope>NUCLEOTIDE SEQUENCE [LARGE SCALE GENOMIC DNA]</scope>
    <source>
        <strain evidence="7 8">NSJ-7</strain>
    </source>
</reference>
<dbReference type="Pfam" id="PF01943">
    <property type="entry name" value="Polysacc_synt"/>
    <property type="match status" value="1"/>
</dbReference>
<evidence type="ECO:0000256" key="2">
    <source>
        <dbReference type="ARBA" id="ARBA00022475"/>
    </source>
</evidence>
<dbReference type="InterPro" id="IPR002797">
    <property type="entry name" value="Polysacc_synth"/>
</dbReference>
<sequence length="481" mass="54951">MNLKEKLILFLKGSMILTISNICTKAINFFLLPLYTKYLTPEQLGISDSITTLISLIFPILVLGLDGAFSAFYFDEESKEYKKSVFSNISFILIFTSMVPLGLMFFSKTISRFVLGSQEYSYIIIIALATLICQLWYLPFSLYLRVENRMTTFGVLNTVASSIMIISNIMTVYKLRIGASALIVSTLVTNVIMFIMYLVTTDQLPHKKYVNRKLNVKLLRYSLPLVPMVISTWILTASDRIILLHLTGESEVGLYGVAARFVGIINVFTNSIYTAYTTFVYSIKDDENSKYIYSKILNILYLILTSIVFTVSMFSKEILHIMVDVKYFEAYRVMPTLLFAQVLYAAVTIVGYGIAFKKRSEYMLLSTIVAALTNIILNFLLIKKFGIFAAGLTTWIGYLLMLIFITYFSQKLYKCPYQMKKLIASSIILLLLSMLSVIYLTLPWKVFVFCVSICLLSFCYRDNIKEIIKIIVKALGRVKYF</sequence>
<feature type="transmembrane region" description="Helical" evidence="6">
    <location>
        <begin position="362"/>
        <end position="381"/>
    </location>
</feature>
<evidence type="ECO:0000256" key="4">
    <source>
        <dbReference type="ARBA" id="ARBA00022989"/>
    </source>
</evidence>
<dbReference type="RefSeq" id="WP_024726587.1">
    <property type="nucleotide sequence ID" value="NZ_JACOOS010000002.1"/>
</dbReference>
<feature type="transmembrane region" description="Helical" evidence="6">
    <location>
        <begin position="387"/>
        <end position="410"/>
    </location>
</feature>
<feature type="transmembrane region" description="Helical" evidence="6">
    <location>
        <begin position="257"/>
        <end position="276"/>
    </location>
</feature>
<feature type="transmembrane region" description="Helical" evidence="6">
    <location>
        <begin position="177"/>
        <end position="198"/>
    </location>
</feature>
<keyword evidence="4 6" id="KW-1133">Transmembrane helix</keyword>
<dbReference type="PANTHER" id="PTHR30250">
    <property type="entry name" value="PST FAMILY PREDICTED COLANIC ACID TRANSPORTER"/>
    <property type="match status" value="1"/>
</dbReference>
<evidence type="ECO:0000313" key="8">
    <source>
        <dbReference type="Proteomes" id="UP000635828"/>
    </source>
</evidence>
<name>A0ABR7FP99_9FIRM</name>
<keyword evidence="2" id="KW-1003">Cell membrane</keyword>
<feature type="transmembrane region" description="Helical" evidence="6">
    <location>
        <begin position="422"/>
        <end position="440"/>
    </location>
</feature>
<feature type="transmembrane region" description="Helical" evidence="6">
    <location>
        <begin position="119"/>
        <end position="138"/>
    </location>
</feature>
<feature type="transmembrane region" description="Helical" evidence="6">
    <location>
        <begin position="150"/>
        <end position="171"/>
    </location>
</feature>
<dbReference type="InterPro" id="IPR050833">
    <property type="entry name" value="Poly_Biosynth_Transport"/>
</dbReference>
<keyword evidence="5 6" id="KW-0472">Membrane</keyword>
<evidence type="ECO:0000313" key="7">
    <source>
        <dbReference type="EMBL" id="MBC5676480.1"/>
    </source>
</evidence>
<keyword evidence="8" id="KW-1185">Reference proteome</keyword>
<dbReference type="Proteomes" id="UP000635828">
    <property type="component" value="Unassembled WGS sequence"/>
</dbReference>
<feature type="transmembrane region" description="Helical" evidence="6">
    <location>
        <begin position="7"/>
        <end position="32"/>
    </location>
</feature>
<evidence type="ECO:0000256" key="6">
    <source>
        <dbReference type="SAM" id="Phobius"/>
    </source>
</evidence>
<evidence type="ECO:0000256" key="1">
    <source>
        <dbReference type="ARBA" id="ARBA00004651"/>
    </source>
</evidence>
<proteinExistence type="predicted"/>
<dbReference type="PANTHER" id="PTHR30250:SF11">
    <property type="entry name" value="O-ANTIGEN TRANSPORTER-RELATED"/>
    <property type="match status" value="1"/>
</dbReference>
<feature type="transmembrane region" description="Helical" evidence="6">
    <location>
        <begin position="296"/>
        <end position="314"/>
    </location>
</feature>
<dbReference type="EMBL" id="JACOOS010000002">
    <property type="protein sequence ID" value="MBC5676480.1"/>
    <property type="molecule type" value="Genomic_DNA"/>
</dbReference>